<organism evidence="3 4">
    <name type="scientific">Pseudoneurospora amorphoporcata</name>
    <dbReference type="NCBI Taxonomy" id="241081"/>
    <lineage>
        <taxon>Eukaryota</taxon>
        <taxon>Fungi</taxon>
        <taxon>Dikarya</taxon>
        <taxon>Ascomycota</taxon>
        <taxon>Pezizomycotina</taxon>
        <taxon>Sordariomycetes</taxon>
        <taxon>Sordariomycetidae</taxon>
        <taxon>Sordariales</taxon>
        <taxon>Sordariaceae</taxon>
        <taxon>Pseudoneurospora</taxon>
    </lineage>
</organism>
<accession>A0AAN6SG41</accession>
<keyword evidence="4" id="KW-1185">Reference proteome</keyword>
<keyword evidence="2" id="KW-0812">Transmembrane</keyword>
<feature type="region of interest" description="Disordered" evidence="1">
    <location>
        <begin position="47"/>
        <end position="101"/>
    </location>
</feature>
<evidence type="ECO:0000256" key="2">
    <source>
        <dbReference type="SAM" id="Phobius"/>
    </source>
</evidence>
<sequence length="101" mass="10475">MPGRDAIVAIIICLLAAITALVFFHKKIIHFLALWMADAKNAAAAVKGSTPTPSDIDLEAAKSGPSSARSEARSGSNKSDDRCETASSASSGPDLHVRAIL</sequence>
<gene>
    <name evidence="3" type="ORF">QBC32DRAFT_341865</name>
</gene>
<name>A0AAN6SG41_9PEZI</name>
<keyword evidence="2" id="KW-0472">Membrane</keyword>
<dbReference type="EMBL" id="MU859127">
    <property type="protein sequence ID" value="KAK3952294.1"/>
    <property type="molecule type" value="Genomic_DNA"/>
</dbReference>
<evidence type="ECO:0000313" key="3">
    <source>
        <dbReference type="EMBL" id="KAK3952294.1"/>
    </source>
</evidence>
<evidence type="ECO:0000313" key="4">
    <source>
        <dbReference type="Proteomes" id="UP001303222"/>
    </source>
</evidence>
<protein>
    <submittedName>
        <fullName evidence="3">Uncharacterized protein</fullName>
    </submittedName>
</protein>
<proteinExistence type="predicted"/>
<keyword evidence="2" id="KW-1133">Transmembrane helix</keyword>
<dbReference type="Proteomes" id="UP001303222">
    <property type="component" value="Unassembled WGS sequence"/>
</dbReference>
<evidence type="ECO:0000256" key="1">
    <source>
        <dbReference type="SAM" id="MobiDB-lite"/>
    </source>
</evidence>
<feature type="compositionally biased region" description="Polar residues" evidence="1">
    <location>
        <begin position="64"/>
        <end position="77"/>
    </location>
</feature>
<reference evidence="3" key="1">
    <citation type="journal article" date="2023" name="Mol. Phylogenet. Evol.">
        <title>Genome-scale phylogeny and comparative genomics of the fungal order Sordariales.</title>
        <authorList>
            <person name="Hensen N."/>
            <person name="Bonometti L."/>
            <person name="Westerberg I."/>
            <person name="Brannstrom I.O."/>
            <person name="Guillou S."/>
            <person name="Cros-Aarteil S."/>
            <person name="Calhoun S."/>
            <person name="Haridas S."/>
            <person name="Kuo A."/>
            <person name="Mondo S."/>
            <person name="Pangilinan J."/>
            <person name="Riley R."/>
            <person name="LaButti K."/>
            <person name="Andreopoulos B."/>
            <person name="Lipzen A."/>
            <person name="Chen C."/>
            <person name="Yan M."/>
            <person name="Daum C."/>
            <person name="Ng V."/>
            <person name="Clum A."/>
            <person name="Steindorff A."/>
            <person name="Ohm R.A."/>
            <person name="Martin F."/>
            <person name="Silar P."/>
            <person name="Natvig D.O."/>
            <person name="Lalanne C."/>
            <person name="Gautier V."/>
            <person name="Ament-Velasquez S.L."/>
            <person name="Kruys A."/>
            <person name="Hutchinson M.I."/>
            <person name="Powell A.J."/>
            <person name="Barry K."/>
            <person name="Miller A.N."/>
            <person name="Grigoriev I.V."/>
            <person name="Debuchy R."/>
            <person name="Gladieux P."/>
            <person name="Hiltunen Thoren M."/>
            <person name="Johannesson H."/>
        </authorList>
    </citation>
    <scope>NUCLEOTIDE SEQUENCE</scope>
    <source>
        <strain evidence="3">CBS 626.80</strain>
    </source>
</reference>
<comment type="caution">
    <text evidence="3">The sequence shown here is derived from an EMBL/GenBank/DDBJ whole genome shotgun (WGS) entry which is preliminary data.</text>
</comment>
<dbReference type="AlphaFoldDB" id="A0AAN6SG41"/>
<feature type="transmembrane region" description="Helical" evidence="2">
    <location>
        <begin position="6"/>
        <end position="24"/>
    </location>
</feature>
<reference evidence="3" key="2">
    <citation type="submission" date="2023-06" db="EMBL/GenBank/DDBJ databases">
        <authorList>
            <consortium name="Lawrence Berkeley National Laboratory"/>
            <person name="Mondo S.J."/>
            <person name="Hensen N."/>
            <person name="Bonometti L."/>
            <person name="Westerberg I."/>
            <person name="Brannstrom I.O."/>
            <person name="Guillou S."/>
            <person name="Cros-Aarteil S."/>
            <person name="Calhoun S."/>
            <person name="Haridas S."/>
            <person name="Kuo A."/>
            <person name="Pangilinan J."/>
            <person name="Riley R."/>
            <person name="Labutti K."/>
            <person name="Andreopoulos B."/>
            <person name="Lipzen A."/>
            <person name="Chen C."/>
            <person name="Yanf M."/>
            <person name="Daum C."/>
            <person name="Ng V."/>
            <person name="Clum A."/>
            <person name="Steindorff A."/>
            <person name="Ohm R."/>
            <person name="Martin F."/>
            <person name="Silar P."/>
            <person name="Natvig D."/>
            <person name="Lalanne C."/>
            <person name="Gautier V."/>
            <person name="Ament-Velasquez S.L."/>
            <person name="Kruys A."/>
            <person name="Hutchinson M.I."/>
            <person name="Powell A.J."/>
            <person name="Barry K."/>
            <person name="Miller A.N."/>
            <person name="Grigoriev I.V."/>
            <person name="Debuchy R."/>
            <person name="Gladieux P."/>
            <person name="Thoren M.H."/>
            <person name="Johannesson H."/>
        </authorList>
    </citation>
    <scope>NUCLEOTIDE SEQUENCE</scope>
    <source>
        <strain evidence="3">CBS 626.80</strain>
    </source>
</reference>